<evidence type="ECO:0000313" key="18">
    <source>
        <dbReference type="EMBL" id="AWT60779.1"/>
    </source>
</evidence>
<dbReference type="GO" id="GO:0003882">
    <property type="term" value="F:CDP-diacylglycerol-serine O-phosphatidyltransferase activity"/>
    <property type="evidence" value="ECO:0007669"/>
    <property type="project" value="UniProtKB-EC"/>
</dbReference>
<dbReference type="Gene3D" id="1.20.120.1760">
    <property type="match status" value="1"/>
</dbReference>
<organism evidence="18 19">
    <name type="scientific">Candidatus Moanibacter tarae</name>
    <dbReference type="NCBI Taxonomy" id="2200854"/>
    <lineage>
        <taxon>Bacteria</taxon>
        <taxon>Pseudomonadati</taxon>
        <taxon>Verrucomicrobiota</taxon>
        <taxon>Opitutia</taxon>
        <taxon>Puniceicoccales</taxon>
        <taxon>Puniceicoccales incertae sedis</taxon>
        <taxon>Candidatus Moanibacter</taxon>
    </lineage>
</organism>
<feature type="transmembrane region" description="Helical" evidence="17">
    <location>
        <begin position="67"/>
        <end position="83"/>
    </location>
</feature>
<evidence type="ECO:0000256" key="15">
    <source>
        <dbReference type="RuleBase" id="RU003750"/>
    </source>
</evidence>
<dbReference type="PANTHER" id="PTHR14269:SF61">
    <property type="entry name" value="CDP-DIACYLGLYCEROL--SERINE O-PHOSPHATIDYLTRANSFERASE"/>
    <property type="match status" value="1"/>
</dbReference>
<evidence type="ECO:0000256" key="3">
    <source>
        <dbReference type="ARBA" id="ARBA00010441"/>
    </source>
</evidence>
<feature type="transmembrane region" description="Helical" evidence="17">
    <location>
        <begin position="202"/>
        <end position="221"/>
    </location>
</feature>
<dbReference type="InterPro" id="IPR050324">
    <property type="entry name" value="CDP-alcohol_PTase-I"/>
</dbReference>
<feature type="transmembrane region" description="Helical" evidence="17">
    <location>
        <begin position="24"/>
        <end position="47"/>
    </location>
</feature>
<proteinExistence type="inferred from homology"/>
<accession>A0A2Z4AEJ9</accession>
<feature type="transmembrane region" description="Helical" evidence="17">
    <location>
        <begin position="103"/>
        <end position="123"/>
    </location>
</feature>
<evidence type="ECO:0000256" key="10">
    <source>
        <dbReference type="ARBA" id="ARBA00023098"/>
    </source>
</evidence>
<dbReference type="GO" id="GO:0012505">
    <property type="term" value="C:endomembrane system"/>
    <property type="evidence" value="ECO:0007669"/>
    <property type="project" value="UniProtKB-SubCell"/>
</dbReference>
<dbReference type="NCBIfam" id="TIGR00473">
    <property type="entry name" value="pssA"/>
    <property type="match status" value="1"/>
</dbReference>
<dbReference type="PANTHER" id="PTHR14269">
    <property type="entry name" value="CDP-DIACYLGLYCEROL--GLYCEROL-3-PHOSPHATE 3-PHOSPHATIDYLTRANSFERASE-RELATED"/>
    <property type="match status" value="1"/>
</dbReference>
<feature type="transmembrane region" description="Helical" evidence="17">
    <location>
        <begin position="241"/>
        <end position="269"/>
    </location>
</feature>
<comment type="subcellular location">
    <subcellularLocation>
        <location evidence="2">Endomembrane system</location>
        <topology evidence="2">Multi-pass membrane protein</topology>
    </subcellularLocation>
</comment>
<comment type="catalytic activity">
    <reaction evidence="1">
        <text>a CDP-1,2-diacyl-sn-glycerol + L-serine = a 1,2-diacyl-sn-glycero-3-phospho-L-serine + CMP + H(+)</text>
        <dbReference type="Rhea" id="RHEA:16913"/>
        <dbReference type="ChEBI" id="CHEBI:15378"/>
        <dbReference type="ChEBI" id="CHEBI:33384"/>
        <dbReference type="ChEBI" id="CHEBI:57262"/>
        <dbReference type="ChEBI" id="CHEBI:58332"/>
        <dbReference type="ChEBI" id="CHEBI:60377"/>
        <dbReference type="EC" id="2.7.8.8"/>
    </reaction>
</comment>
<dbReference type="InterPro" id="IPR043130">
    <property type="entry name" value="CDP-OH_PTrfase_TM_dom"/>
</dbReference>
<dbReference type="PROSITE" id="PS00379">
    <property type="entry name" value="CDP_ALCOHOL_P_TRANSF"/>
    <property type="match status" value="1"/>
</dbReference>
<evidence type="ECO:0000256" key="5">
    <source>
        <dbReference type="ARBA" id="ARBA00017171"/>
    </source>
</evidence>
<evidence type="ECO:0000256" key="2">
    <source>
        <dbReference type="ARBA" id="ARBA00004127"/>
    </source>
</evidence>
<dbReference type="InterPro" id="IPR000462">
    <property type="entry name" value="CDP-OH_P_trans"/>
</dbReference>
<evidence type="ECO:0000256" key="11">
    <source>
        <dbReference type="ARBA" id="ARBA00023136"/>
    </source>
</evidence>
<name>A0A2Z4AEJ9_9BACT</name>
<keyword evidence="6" id="KW-0444">Lipid biosynthesis</keyword>
<evidence type="ECO:0000256" key="12">
    <source>
        <dbReference type="ARBA" id="ARBA00023209"/>
    </source>
</evidence>
<evidence type="ECO:0000313" key="19">
    <source>
        <dbReference type="Proteomes" id="UP000247465"/>
    </source>
</evidence>
<evidence type="ECO:0000256" key="13">
    <source>
        <dbReference type="ARBA" id="ARBA00023264"/>
    </source>
</evidence>
<dbReference type="InterPro" id="IPR048254">
    <property type="entry name" value="CDP_ALCOHOL_P_TRANSF_CS"/>
</dbReference>
<comment type="similarity">
    <text evidence="3 15">Belongs to the CDP-alcohol phosphatidyltransferase class-I family.</text>
</comment>
<evidence type="ECO:0000256" key="4">
    <source>
        <dbReference type="ARBA" id="ARBA00013174"/>
    </source>
</evidence>
<keyword evidence="9 17" id="KW-1133">Transmembrane helix</keyword>
<gene>
    <name evidence="18" type="ORF">DF168_01999</name>
</gene>
<reference evidence="18 19" key="1">
    <citation type="submission" date="2018-06" db="EMBL/GenBank/DDBJ databases">
        <title>Draft Genome Sequence of a Novel Marine Bacterium Related to the Verrucomicrobia.</title>
        <authorList>
            <person name="Vosseberg J."/>
            <person name="Martijn J."/>
            <person name="Ettema T.J.G."/>
        </authorList>
    </citation>
    <scope>NUCLEOTIDE SEQUENCE [LARGE SCALE GENOMIC DNA]</scope>
    <source>
        <strain evidence="18">TARA_B100001123</strain>
    </source>
</reference>
<dbReference type="Proteomes" id="UP000247465">
    <property type="component" value="Chromosome"/>
</dbReference>
<dbReference type="Pfam" id="PF01066">
    <property type="entry name" value="CDP-OH_P_transf"/>
    <property type="match status" value="1"/>
</dbReference>
<evidence type="ECO:0000256" key="16">
    <source>
        <dbReference type="SAM" id="MobiDB-lite"/>
    </source>
</evidence>
<dbReference type="KEGG" id="mtar:DF168_01999"/>
<dbReference type="EC" id="2.7.8.8" evidence="4"/>
<keyword evidence="11 17" id="KW-0472">Membrane</keyword>
<sequence>MPDSISNQESSPPRPHPTNEASRIYFLPNLMTGGNLFCGYLAVIRCIQAKYASSSTVTNETLARERYTEAVWFILAAVIFDALDGRLARLGGKESLFGKEFDSIADIVSFGMAPALMVFFLILSPTEAYPFFLQVGWLIGFLYLFCSAVRLARFNVISNPLLTETGEPLTTEFKGLPVPAAAGMIASLVLVLNSYDLRSWSIFLPVLLLLIAFLMVSNISYPSFKKIDWQTQTRLRTFVYLAVGFTLVYLFRSVAISILFLTYIFYGLIRQFMRTWENRKSIPSQLTDGDFGSQEDSGQDKTVPYADFRD</sequence>
<evidence type="ECO:0000256" key="6">
    <source>
        <dbReference type="ARBA" id="ARBA00022516"/>
    </source>
</evidence>
<keyword evidence="8 17" id="KW-0812">Transmembrane</keyword>
<feature type="transmembrane region" description="Helical" evidence="17">
    <location>
        <begin position="176"/>
        <end position="195"/>
    </location>
</feature>
<protein>
    <recommendedName>
        <fullName evidence="5">CDP-diacylglycerol--serine O-phosphatidyltransferase</fullName>
        <ecNumber evidence="4">2.7.8.8</ecNumber>
    </recommendedName>
    <alternativeName>
        <fullName evidence="14">Phosphatidylserine synthase</fullName>
    </alternativeName>
</protein>
<keyword evidence="7 15" id="KW-0808">Transferase</keyword>
<dbReference type="InterPro" id="IPR004533">
    <property type="entry name" value="CDP-diaglyc--ser_O-PTrfase"/>
</dbReference>
<evidence type="ECO:0000256" key="7">
    <source>
        <dbReference type="ARBA" id="ARBA00022679"/>
    </source>
</evidence>
<keyword evidence="10" id="KW-0443">Lipid metabolism</keyword>
<dbReference type="EMBL" id="CP029803">
    <property type="protein sequence ID" value="AWT60779.1"/>
    <property type="molecule type" value="Genomic_DNA"/>
</dbReference>
<evidence type="ECO:0000256" key="1">
    <source>
        <dbReference type="ARBA" id="ARBA00000287"/>
    </source>
</evidence>
<dbReference type="AlphaFoldDB" id="A0A2Z4AEJ9"/>
<evidence type="ECO:0000256" key="9">
    <source>
        <dbReference type="ARBA" id="ARBA00022989"/>
    </source>
</evidence>
<dbReference type="GO" id="GO:0008654">
    <property type="term" value="P:phospholipid biosynthetic process"/>
    <property type="evidence" value="ECO:0007669"/>
    <property type="project" value="UniProtKB-KW"/>
</dbReference>
<keyword evidence="12" id="KW-0594">Phospholipid biosynthesis</keyword>
<evidence type="ECO:0000256" key="8">
    <source>
        <dbReference type="ARBA" id="ARBA00022692"/>
    </source>
</evidence>
<feature type="transmembrane region" description="Helical" evidence="17">
    <location>
        <begin position="135"/>
        <end position="156"/>
    </location>
</feature>
<dbReference type="GO" id="GO:0016020">
    <property type="term" value="C:membrane"/>
    <property type="evidence" value="ECO:0007669"/>
    <property type="project" value="InterPro"/>
</dbReference>
<feature type="region of interest" description="Disordered" evidence="16">
    <location>
        <begin position="287"/>
        <end position="310"/>
    </location>
</feature>
<evidence type="ECO:0000256" key="14">
    <source>
        <dbReference type="ARBA" id="ARBA00032361"/>
    </source>
</evidence>
<evidence type="ECO:0000256" key="17">
    <source>
        <dbReference type="SAM" id="Phobius"/>
    </source>
</evidence>
<keyword evidence="13" id="KW-1208">Phospholipid metabolism</keyword>